<keyword evidence="1" id="KW-0812">Transmembrane</keyword>
<keyword evidence="3" id="KW-1185">Reference proteome</keyword>
<gene>
    <name evidence="2" type="ORF">PMEA_00010050</name>
</gene>
<proteinExistence type="predicted"/>
<keyword evidence="1" id="KW-1133">Transmembrane helix</keyword>
<name>A0AAU9VLP4_9CNID</name>
<feature type="transmembrane region" description="Helical" evidence="1">
    <location>
        <begin position="87"/>
        <end position="109"/>
    </location>
</feature>
<dbReference type="PANTHER" id="PTHR20956">
    <property type="entry name" value="HEH2P"/>
    <property type="match status" value="1"/>
</dbReference>
<keyword evidence="1" id="KW-0472">Membrane</keyword>
<organism evidence="2 3">
    <name type="scientific">Pocillopora meandrina</name>
    <dbReference type="NCBI Taxonomy" id="46732"/>
    <lineage>
        <taxon>Eukaryota</taxon>
        <taxon>Metazoa</taxon>
        <taxon>Cnidaria</taxon>
        <taxon>Anthozoa</taxon>
        <taxon>Hexacorallia</taxon>
        <taxon>Scleractinia</taxon>
        <taxon>Astrocoeniina</taxon>
        <taxon>Pocilloporidae</taxon>
        <taxon>Pocillopora</taxon>
    </lineage>
</organism>
<sequence>MPSAPDSGPASFKIEFEIVENSTKWGINKLVGSHGYNYNVKRCQGGNTDWQCTVRPKVQATVVERASGELVLGPMPHNHPGQVGTSLAAQTCIFWVVVVVVVVLALAIVNEVLTEELTDDPCPSLPKLVNLTKAANHLWQQLRPVDPVDLEFELQPGRIPENFLFGDIKVSILPM</sequence>
<evidence type="ECO:0000313" key="3">
    <source>
        <dbReference type="Proteomes" id="UP001159428"/>
    </source>
</evidence>
<reference evidence="2 3" key="1">
    <citation type="submission" date="2022-05" db="EMBL/GenBank/DDBJ databases">
        <authorList>
            <consortium name="Genoscope - CEA"/>
            <person name="William W."/>
        </authorList>
    </citation>
    <scope>NUCLEOTIDE SEQUENCE [LARGE SCALE GENOMIC DNA]</scope>
</reference>
<comment type="caution">
    <text evidence="2">The sequence shown here is derived from an EMBL/GenBank/DDBJ whole genome shotgun (WGS) entry which is preliminary data.</text>
</comment>
<evidence type="ECO:0000256" key="1">
    <source>
        <dbReference type="SAM" id="Phobius"/>
    </source>
</evidence>
<dbReference type="EMBL" id="CALNXJ010000002">
    <property type="protein sequence ID" value="CAH3033437.1"/>
    <property type="molecule type" value="Genomic_DNA"/>
</dbReference>
<dbReference type="Proteomes" id="UP001159428">
    <property type="component" value="Unassembled WGS sequence"/>
</dbReference>
<accession>A0AAU9VLP4</accession>
<protein>
    <submittedName>
        <fullName evidence="2">Uncharacterized protein</fullName>
    </submittedName>
</protein>
<dbReference type="AlphaFoldDB" id="A0AAU9VLP4"/>
<dbReference type="PANTHER" id="PTHR20956:SF12">
    <property type="entry name" value="FLYWCH-TYPE DOMAIN-CONTAINING PROTEIN"/>
    <property type="match status" value="1"/>
</dbReference>
<evidence type="ECO:0000313" key="2">
    <source>
        <dbReference type="EMBL" id="CAH3033437.1"/>
    </source>
</evidence>